<evidence type="ECO:0000256" key="2">
    <source>
        <dbReference type="ARBA" id="ARBA00022723"/>
    </source>
</evidence>
<evidence type="ECO:0000256" key="9">
    <source>
        <dbReference type="RuleBase" id="RU003983"/>
    </source>
</evidence>
<keyword evidence="1 9" id="KW-0645">Protease</keyword>
<keyword evidence="5 9" id="KW-0482">Metalloprotease</keyword>
<dbReference type="EMBL" id="CAXKWB010003168">
    <property type="protein sequence ID" value="CAL4068482.1"/>
    <property type="molecule type" value="Genomic_DNA"/>
</dbReference>
<name>A0AAV2Q179_MEGNR</name>
<dbReference type="GO" id="GO:0005743">
    <property type="term" value="C:mitochondrial inner membrane"/>
    <property type="evidence" value="ECO:0007669"/>
    <property type="project" value="TreeGrafter"/>
</dbReference>
<dbReference type="AlphaFoldDB" id="A0AAV2Q179"/>
<evidence type="ECO:0000256" key="4">
    <source>
        <dbReference type="ARBA" id="ARBA00022833"/>
    </source>
</evidence>
<dbReference type="InterPro" id="IPR001915">
    <property type="entry name" value="Peptidase_M48"/>
</dbReference>
<dbReference type="Pfam" id="PF01435">
    <property type="entry name" value="Peptidase_M48"/>
    <property type="match status" value="1"/>
</dbReference>
<dbReference type="PANTHER" id="PTHR22726">
    <property type="entry name" value="METALLOENDOPEPTIDASE OMA1"/>
    <property type="match status" value="1"/>
</dbReference>
<gene>
    <name evidence="11" type="ORF">MNOR_LOCUS7284</name>
    <name evidence="12" type="ORF">MNOR_LOCUS7289</name>
</gene>
<evidence type="ECO:0000256" key="3">
    <source>
        <dbReference type="ARBA" id="ARBA00022801"/>
    </source>
</evidence>
<evidence type="ECO:0000256" key="8">
    <source>
        <dbReference type="ARBA" id="ARBA00042978"/>
    </source>
</evidence>
<comment type="caution">
    <text evidence="11">The sequence shown here is derived from an EMBL/GenBank/DDBJ whole genome shotgun (WGS) entry which is preliminary data.</text>
</comment>
<dbReference type="GO" id="GO:0046872">
    <property type="term" value="F:metal ion binding"/>
    <property type="evidence" value="ECO:0007669"/>
    <property type="project" value="UniProtKB-KW"/>
</dbReference>
<dbReference type="EMBL" id="CAXKWB010003168">
    <property type="protein sequence ID" value="CAL4068487.1"/>
    <property type="molecule type" value="Genomic_DNA"/>
</dbReference>
<dbReference type="GO" id="GO:0006515">
    <property type="term" value="P:protein quality control for misfolded or incompletely synthesized proteins"/>
    <property type="evidence" value="ECO:0007669"/>
    <property type="project" value="TreeGrafter"/>
</dbReference>
<evidence type="ECO:0000313" key="12">
    <source>
        <dbReference type="EMBL" id="CAL4068487.1"/>
    </source>
</evidence>
<accession>A0AAV2Q179</accession>
<evidence type="ECO:0000259" key="10">
    <source>
        <dbReference type="Pfam" id="PF01435"/>
    </source>
</evidence>
<evidence type="ECO:0000313" key="11">
    <source>
        <dbReference type="EMBL" id="CAL4068482.1"/>
    </source>
</evidence>
<dbReference type="InterPro" id="IPR051156">
    <property type="entry name" value="Mito/Outer_Membr_Metalloprot"/>
</dbReference>
<keyword evidence="4 9" id="KW-0862">Zinc</keyword>
<dbReference type="CDD" id="cd07331">
    <property type="entry name" value="M48C_Oma1_like"/>
    <property type="match status" value="1"/>
</dbReference>
<evidence type="ECO:0000313" key="13">
    <source>
        <dbReference type="Proteomes" id="UP001497623"/>
    </source>
</evidence>
<protein>
    <recommendedName>
        <fullName evidence="7">Metalloendopeptidase OMA1, mitochondrial</fullName>
    </recommendedName>
    <alternativeName>
        <fullName evidence="8">Overlapping with the m-AAA protease 1 homolog</fullName>
    </alternativeName>
</protein>
<dbReference type="PANTHER" id="PTHR22726:SF1">
    <property type="entry name" value="METALLOENDOPEPTIDASE OMA1, MITOCHONDRIAL"/>
    <property type="match status" value="1"/>
</dbReference>
<keyword evidence="13" id="KW-1185">Reference proteome</keyword>
<organism evidence="11 13">
    <name type="scientific">Meganyctiphanes norvegica</name>
    <name type="common">Northern krill</name>
    <name type="synonym">Thysanopoda norvegica</name>
    <dbReference type="NCBI Taxonomy" id="48144"/>
    <lineage>
        <taxon>Eukaryota</taxon>
        <taxon>Metazoa</taxon>
        <taxon>Ecdysozoa</taxon>
        <taxon>Arthropoda</taxon>
        <taxon>Crustacea</taxon>
        <taxon>Multicrustacea</taxon>
        <taxon>Malacostraca</taxon>
        <taxon>Eumalacostraca</taxon>
        <taxon>Eucarida</taxon>
        <taxon>Euphausiacea</taxon>
        <taxon>Euphausiidae</taxon>
        <taxon>Meganyctiphanes</taxon>
    </lineage>
</organism>
<dbReference type="Proteomes" id="UP001497623">
    <property type="component" value="Unassembled WGS sequence"/>
</dbReference>
<reference evidence="11 13" key="1">
    <citation type="submission" date="2024-05" db="EMBL/GenBank/DDBJ databases">
        <authorList>
            <person name="Wallberg A."/>
        </authorList>
    </citation>
    <scope>NUCLEOTIDE SEQUENCE [LARGE SCALE GENOMIC DNA]</scope>
</reference>
<proteinExistence type="inferred from homology"/>
<evidence type="ECO:0000256" key="7">
    <source>
        <dbReference type="ARBA" id="ARBA00040360"/>
    </source>
</evidence>
<comment type="cofactor">
    <cofactor evidence="9">
        <name>Zn(2+)</name>
        <dbReference type="ChEBI" id="CHEBI:29105"/>
    </cofactor>
    <text evidence="9">Binds 1 zinc ion per subunit.</text>
</comment>
<comment type="similarity">
    <text evidence="6 9">Belongs to the peptidase M48 family.</text>
</comment>
<sequence>MFRMWNILRKETLNGCLRRKHWQNNVIWNKTYINNTKKINRIYIGGSALISTSCFYFLPLTPIKYRSISSVHKDDINSELHSVNVYFNLNNCLLPVDHPHCKLVEKVVTKLLNANQNITELGQYPWTITIVDHDSPNAFSWKTGHILMSRGLIDLVESEDQLAWVLAHEMSHVILKHHIGFLALLSNDFMIWFPMACVWTWLTSADLAIISIGHMLMNEVVSLLHDLPYSRKCEKEADILGLHLTAQASYDVHQVFNFLDRKEILDKKMGRCISTWLSTHPSNDERQKYLDEEIADGSAFKKS</sequence>
<keyword evidence="2" id="KW-0479">Metal-binding</keyword>
<dbReference type="GO" id="GO:0004222">
    <property type="term" value="F:metalloendopeptidase activity"/>
    <property type="evidence" value="ECO:0007669"/>
    <property type="project" value="InterPro"/>
</dbReference>
<evidence type="ECO:0000256" key="5">
    <source>
        <dbReference type="ARBA" id="ARBA00023049"/>
    </source>
</evidence>
<dbReference type="GO" id="GO:0034982">
    <property type="term" value="P:mitochondrial protein processing"/>
    <property type="evidence" value="ECO:0007669"/>
    <property type="project" value="TreeGrafter"/>
</dbReference>
<evidence type="ECO:0000256" key="6">
    <source>
        <dbReference type="ARBA" id="ARBA00038233"/>
    </source>
</evidence>
<dbReference type="Gene3D" id="3.30.2010.10">
    <property type="entry name" value="Metalloproteases ('zincins'), catalytic domain"/>
    <property type="match status" value="1"/>
</dbReference>
<keyword evidence="3 9" id="KW-0378">Hydrolase</keyword>
<feature type="domain" description="Peptidase M48" evidence="10">
    <location>
        <begin position="107"/>
        <end position="293"/>
    </location>
</feature>
<evidence type="ECO:0000256" key="1">
    <source>
        <dbReference type="ARBA" id="ARBA00022670"/>
    </source>
</evidence>